<evidence type="ECO:0000256" key="2">
    <source>
        <dbReference type="ARBA" id="ARBA00022729"/>
    </source>
</evidence>
<dbReference type="RefSeq" id="WP_379537625.1">
    <property type="nucleotide sequence ID" value="NZ_JBHSDR010000003.1"/>
</dbReference>
<keyword evidence="3" id="KW-0378">Hydrolase</keyword>
<dbReference type="InterPro" id="IPR004843">
    <property type="entry name" value="Calcineurin-like_PHP"/>
</dbReference>
<dbReference type="SUPFAM" id="SSF55816">
    <property type="entry name" value="5'-nucleotidase (syn. UDP-sugar hydrolase), C-terminal domain"/>
    <property type="match status" value="1"/>
</dbReference>
<dbReference type="InterPro" id="IPR008334">
    <property type="entry name" value="5'-Nucleotdase_C"/>
</dbReference>
<feature type="chain" id="PRO_5044971378" evidence="3">
    <location>
        <begin position="21"/>
        <end position="591"/>
    </location>
</feature>
<dbReference type="InterPro" id="IPR036907">
    <property type="entry name" value="5'-Nucleotdase_C_sf"/>
</dbReference>
<dbReference type="PROSITE" id="PS00785">
    <property type="entry name" value="5_NUCLEOTIDASE_1"/>
    <property type="match status" value="1"/>
</dbReference>
<evidence type="ECO:0000313" key="7">
    <source>
        <dbReference type="Proteomes" id="UP001595828"/>
    </source>
</evidence>
<dbReference type="InterPro" id="IPR029052">
    <property type="entry name" value="Metallo-depent_PP-like"/>
</dbReference>
<dbReference type="InterPro" id="IPR006179">
    <property type="entry name" value="5_nucleotidase/apyrase"/>
</dbReference>
<dbReference type="Gene3D" id="3.60.21.10">
    <property type="match status" value="1"/>
</dbReference>
<evidence type="ECO:0000313" key="6">
    <source>
        <dbReference type="EMBL" id="MFC4294161.1"/>
    </source>
</evidence>
<dbReference type="InterPro" id="IPR006146">
    <property type="entry name" value="5'-Nucleotdase_CS"/>
</dbReference>
<proteinExistence type="inferred from homology"/>
<dbReference type="EMBL" id="JBHSDR010000003">
    <property type="protein sequence ID" value="MFC4294161.1"/>
    <property type="molecule type" value="Genomic_DNA"/>
</dbReference>
<keyword evidence="7" id="KW-1185">Reference proteome</keyword>
<evidence type="ECO:0000259" key="5">
    <source>
        <dbReference type="Pfam" id="PF02872"/>
    </source>
</evidence>
<dbReference type="PRINTS" id="PR01607">
    <property type="entry name" value="APYRASEFAMLY"/>
</dbReference>
<feature type="domain" description="Calcineurin-like phosphoesterase" evidence="4">
    <location>
        <begin position="39"/>
        <end position="293"/>
    </location>
</feature>
<keyword evidence="3" id="KW-0547">Nucleotide-binding</keyword>
<protein>
    <submittedName>
        <fullName evidence="6">Bifunctional metallophosphatase/5'-nucleotidase</fullName>
    </submittedName>
</protein>
<sequence>MSLPLRFAALLAPLLAAACAAPIATSGPQGGAAPVEVGIVAINDFHGAIEPPRQSVFVPGKGSEPDAVPAGGAAWLASAIDSLRARHPNHVTVSAGDLVGASQFASSLYLDEPAVGVMNRIGLEFNAVGNHEFDRGRAELLRLQNGGCEQTTLNKPCQLEQFAGARFPFLASNTLTEDGSPLFAATGMKSFGKGARKVTVGFVGATLQGTGSLALPANIKGLTFGDEATAINAAVDRLKQSGADAVVVLIHQGGKTTGAPDPQGCEGLNGAILPIIDRLDPRVDVVVSGHTHWSYICERTVPGRSGPLLLTSAGVYGELVTDITLRIDPVRHAVIDHAARNVIVQSETYVASRGPVPNNPDFPAFAPRADVASYVARYVDASKAYSARVVGHLAGTVSRPGGDGSRNGGTMGNLIADAQLAATAGAGAQIALTNPFGIRAPATLIPGPGGAITFGQIYQVQPFSNQLVTQSFTGAELKAILEQGFDDDAPFQALTPSAGFSYSYDLSRPVGSRVVQMTYQGKPVDPAATYRVTAVNFLTQGGDSFTLFTRGRDAVTGGIDVVATEAWLSATAPRAVPAENRTIDLTPPDKR</sequence>
<organism evidence="6 7">
    <name type="scientific">Novosphingobium tardum</name>
    <dbReference type="NCBI Taxonomy" id="1538021"/>
    <lineage>
        <taxon>Bacteria</taxon>
        <taxon>Pseudomonadati</taxon>
        <taxon>Pseudomonadota</taxon>
        <taxon>Alphaproteobacteria</taxon>
        <taxon>Sphingomonadales</taxon>
        <taxon>Sphingomonadaceae</taxon>
        <taxon>Novosphingobium</taxon>
    </lineage>
</organism>
<dbReference type="Pfam" id="PF00149">
    <property type="entry name" value="Metallophos"/>
    <property type="match status" value="1"/>
</dbReference>
<name>A0ABV8RPI0_9SPHN</name>
<evidence type="ECO:0000259" key="4">
    <source>
        <dbReference type="Pfam" id="PF00149"/>
    </source>
</evidence>
<evidence type="ECO:0000256" key="3">
    <source>
        <dbReference type="RuleBase" id="RU362119"/>
    </source>
</evidence>
<dbReference type="PANTHER" id="PTHR11575:SF24">
    <property type="entry name" value="5'-NUCLEOTIDASE"/>
    <property type="match status" value="1"/>
</dbReference>
<evidence type="ECO:0000256" key="1">
    <source>
        <dbReference type="ARBA" id="ARBA00006654"/>
    </source>
</evidence>
<feature type="domain" description="5'-Nucleotidase C-terminal" evidence="5">
    <location>
        <begin position="404"/>
        <end position="549"/>
    </location>
</feature>
<comment type="similarity">
    <text evidence="1 3">Belongs to the 5'-nucleotidase family.</text>
</comment>
<dbReference type="Gene3D" id="3.90.780.10">
    <property type="entry name" value="5'-Nucleotidase, C-terminal domain"/>
    <property type="match status" value="1"/>
</dbReference>
<comment type="caution">
    <text evidence="6">The sequence shown here is derived from an EMBL/GenBank/DDBJ whole genome shotgun (WGS) entry which is preliminary data.</text>
</comment>
<gene>
    <name evidence="6" type="ORF">ACFO0A_03705</name>
</gene>
<accession>A0ABV8RPI0</accession>
<reference evidence="7" key="1">
    <citation type="journal article" date="2019" name="Int. J. Syst. Evol. Microbiol.">
        <title>The Global Catalogue of Microorganisms (GCM) 10K type strain sequencing project: providing services to taxonomists for standard genome sequencing and annotation.</title>
        <authorList>
            <consortium name="The Broad Institute Genomics Platform"/>
            <consortium name="The Broad Institute Genome Sequencing Center for Infectious Disease"/>
            <person name="Wu L."/>
            <person name="Ma J."/>
        </authorList>
    </citation>
    <scope>NUCLEOTIDE SEQUENCE [LARGE SCALE GENOMIC DNA]</scope>
    <source>
        <strain evidence="7">CGMCC 1.12989</strain>
    </source>
</reference>
<dbReference type="Proteomes" id="UP001595828">
    <property type="component" value="Unassembled WGS sequence"/>
</dbReference>
<dbReference type="SUPFAM" id="SSF56300">
    <property type="entry name" value="Metallo-dependent phosphatases"/>
    <property type="match status" value="1"/>
</dbReference>
<dbReference type="PROSITE" id="PS51257">
    <property type="entry name" value="PROKAR_LIPOPROTEIN"/>
    <property type="match status" value="1"/>
</dbReference>
<dbReference type="PANTHER" id="PTHR11575">
    <property type="entry name" value="5'-NUCLEOTIDASE-RELATED"/>
    <property type="match status" value="1"/>
</dbReference>
<feature type="signal peptide" evidence="3">
    <location>
        <begin position="1"/>
        <end position="20"/>
    </location>
</feature>
<keyword evidence="2 3" id="KW-0732">Signal</keyword>
<dbReference type="Pfam" id="PF02872">
    <property type="entry name" value="5_nucleotid_C"/>
    <property type="match status" value="1"/>
</dbReference>